<dbReference type="Proteomes" id="UP000484988">
    <property type="component" value="Unassembled WGS sequence"/>
</dbReference>
<name>A0A6A0ATX1_9ACTN</name>
<keyword evidence="3" id="KW-1185">Reference proteome</keyword>
<reference evidence="2 3" key="1">
    <citation type="submission" date="2020-02" db="EMBL/GenBank/DDBJ databases">
        <title>Whole Genome Shotgun Sequence of Streptomyces sp. strain CWH03.</title>
        <authorList>
            <person name="Dohra H."/>
            <person name="Kodani S."/>
            <person name="Yamamura H."/>
        </authorList>
    </citation>
    <scope>NUCLEOTIDE SEQUENCE [LARGE SCALE GENOMIC DNA]</scope>
    <source>
        <strain evidence="2 3">CWH03</strain>
    </source>
</reference>
<evidence type="ECO:0000256" key="1">
    <source>
        <dbReference type="SAM" id="MobiDB-lite"/>
    </source>
</evidence>
<evidence type="ECO:0000313" key="2">
    <source>
        <dbReference type="EMBL" id="GFH36360.1"/>
    </source>
</evidence>
<accession>A0A6A0ATX1</accession>
<protein>
    <submittedName>
        <fullName evidence="2">Uncharacterized protein</fullName>
    </submittedName>
</protein>
<feature type="region of interest" description="Disordered" evidence="1">
    <location>
        <begin position="47"/>
        <end position="74"/>
    </location>
</feature>
<comment type="caution">
    <text evidence="2">The sequence shown here is derived from an EMBL/GenBank/DDBJ whole genome shotgun (WGS) entry which is preliminary data.</text>
</comment>
<organism evidence="2 3">
    <name type="scientific">Streptomyces pacificus</name>
    <dbReference type="NCBI Taxonomy" id="2705029"/>
    <lineage>
        <taxon>Bacteria</taxon>
        <taxon>Bacillati</taxon>
        <taxon>Actinomycetota</taxon>
        <taxon>Actinomycetes</taxon>
        <taxon>Kitasatosporales</taxon>
        <taxon>Streptomycetaceae</taxon>
        <taxon>Streptomyces</taxon>
    </lineage>
</organism>
<proteinExistence type="predicted"/>
<evidence type="ECO:0000313" key="3">
    <source>
        <dbReference type="Proteomes" id="UP000484988"/>
    </source>
</evidence>
<dbReference type="AlphaFoldDB" id="A0A6A0ATX1"/>
<gene>
    <name evidence="2" type="ORF">SCWH03_25880</name>
</gene>
<sequence>MADTAVVGSFGRESAASYAFDLAGVTAVAAPGVEVALAGDLPLDLGDGGSQVLRGKRPPDRRSGGARSAACGWG</sequence>
<dbReference type="EMBL" id="BLLG01000006">
    <property type="protein sequence ID" value="GFH36360.1"/>
    <property type="molecule type" value="Genomic_DNA"/>
</dbReference>